<evidence type="ECO:0000313" key="2">
    <source>
        <dbReference type="EMBL" id="GMH16729.1"/>
    </source>
</evidence>
<keyword evidence="3" id="KW-1185">Reference proteome</keyword>
<dbReference type="Pfam" id="PF14968">
    <property type="entry name" value="CCDC84"/>
    <property type="match status" value="1"/>
</dbReference>
<gene>
    <name evidence="2" type="ORF">Nepgr_018570</name>
</gene>
<dbReference type="PANTHER" id="PTHR31198:SF1">
    <property type="entry name" value="CENTROSOMAL AT-AC SPLICING FACTOR"/>
    <property type="match status" value="1"/>
</dbReference>
<evidence type="ECO:0008006" key="4">
    <source>
        <dbReference type="Google" id="ProtNLM"/>
    </source>
</evidence>
<feature type="region of interest" description="Disordered" evidence="1">
    <location>
        <begin position="1"/>
        <end position="29"/>
    </location>
</feature>
<dbReference type="EMBL" id="BSYO01000017">
    <property type="protein sequence ID" value="GMH16729.1"/>
    <property type="molecule type" value="Genomic_DNA"/>
</dbReference>
<sequence>MADQAPARSNPNLAANWKSSRGKKEEEKKKVKKKDEFEFCQVCRINHEQGRRHNYFPSHANALSLLFSRFHKKVVDARFFLKNPNFIHPEHAAHNRFWCVFCDCDVDELGSTFASGNAIEHLASGDHLKNLKHFLWKYGGGMDRVDSFRITEADLAKWEKRCEVLTHETAISGEGSSGPLHRPPNDIQPDCVVAKNNDKNNINFLESSFWNDVIPLQYSTNENYQVYHEEMSPVANFGPLLLAVAPPLSSEMLSDPNTLKSNDMTAYRSNQDSHHSDSRNISSDGCISGKSAYKNKRMAGGDSGSQGFQNLTCISWGFEESKRNVHSGAPPPWFEATKDANESCQWDRVGMNSVVSRPSKSQKSSKLNPKRVGAAWAERRKIELEMEKKGEVIANSSEVEWLPNFGRVWQSGSRKESRKEFEKEKHKLPKDEAPSQTVIKMQPYVSKRMKRDAKEGSSGGHTEEH</sequence>
<evidence type="ECO:0000313" key="3">
    <source>
        <dbReference type="Proteomes" id="UP001279734"/>
    </source>
</evidence>
<dbReference type="Proteomes" id="UP001279734">
    <property type="component" value="Unassembled WGS sequence"/>
</dbReference>
<feature type="compositionally biased region" description="Polar residues" evidence="1">
    <location>
        <begin position="7"/>
        <end position="19"/>
    </location>
</feature>
<feature type="region of interest" description="Disordered" evidence="1">
    <location>
        <begin position="411"/>
        <end position="465"/>
    </location>
</feature>
<name>A0AAD3STT5_NEPGR</name>
<dbReference type="AlphaFoldDB" id="A0AAD3STT5"/>
<dbReference type="InterPro" id="IPR028015">
    <property type="entry name" value="CCDC84-like"/>
</dbReference>
<feature type="compositionally biased region" description="Basic and acidic residues" evidence="1">
    <location>
        <begin position="413"/>
        <end position="433"/>
    </location>
</feature>
<protein>
    <recommendedName>
        <fullName evidence="4">TITAN-like protein</fullName>
    </recommendedName>
</protein>
<proteinExistence type="predicted"/>
<organism evidence="2 3">
    <name type="scientific">Nepenthes gracilis</name>
    <name type="common">Slender pitcher plant</name>
    <dbReference type="NCBI Taxonomy" id="150966"/>
    <lineage>
        <taxon>Eukaryota</taxon>
        <taxon>Viridiplantae</taxon>
        <taxon>Streptophyta</taxon>
        <taxon>Embryophyta</taxon>
        <taxon>Tracheophyta</taxon>
        <taxon>Spermatophyta</taxon>
        <taxon>Magnoliopsida</taxon>
        <taxon>eudicotyledons</taxon>
        <taxon>Gunneridae</taxon>
        <taxon>Pentapetalae</taxon>
        <taxon>Caryophyllales</taxon>
        <taxon>Nepenthaceae</taxon>
        <taxon>Nepenthes</taxon>
    </lineage>
</organism>
<evidence type="ECO:0000256" key="1">
    <source>
        <dbReference type="SAM" id="MobiDB-lite"/>
    </source>
</evidence>
<reference evidence="2" key="1">
    <citation type="submission" date="2023-05" db="EMBL/GenBank/DDBJ databases">
        <title>Nepenthes gracilis genome sequencing.</title>
        <authorList>
            <person name="Fukushima K."/>
        </authorList>
    </citation>
    <scope>NUCLEOTIDE SEQUENCE</scope>
    <source>
        <strain evidence="2">SING2019-196</strain>
    </source>
</reference>
<comment type="caution">
    <text evidence="2">The sequence shown here is derived from an EMBL/GenBank/DDBJ whole genome shotgun (WGS) entry which is preliminary data.</text>
</comment>
<accession>A0AAD3STT5</accession>
<dbReference type="PANTHER" id="PTHR31198">
    <property type="entry name" value="COILED-COIL DOMAIN-CONTAINING PROTEIN 84"/>
    <property type="match status" value="1"/>
</dbReference>
<feature type="region of interest" description="Disordered" evidence="1">
    <location>
        <begin position="262"/>
        <end position="284"/>
    </location>
</feature>